<comment type="caution">
    <text evidence="1">The sequence shown here is derived from an EMBL/GenBank/DDBJ whole genome shotgun (WGS) entry which is preliminary data.</text>
</comment>
<evidence type="ECO:0000313" key="1">
    <source>
        <dbReference type="EMBL" id="KWT91550.1"/>
    </source>
</evidence>
<keyword evidence="2" id="KW-1185">Reference proteome</keyword>
<dbReference type="Proteomes" id="UP000060487">
    <property type="component" value="Unassembled WGS sequence"/>
</dbReference>
<organism evidence="1 2">
    <name type="scientific">Candidatus Magnetominusculus xianensis</name>
    <dbReference type="NCBI Taxonomy" id="1748249"/>
    <lineage>
        <taxon>Bacteria</taxon>
        <taxon>Pseudomonadati</taxon>
        <taxon>Nitrospirota</taxon>
        <taxon>Nitrospiria</taxon>
        <taxon>Nitrospirales</taxon>
        <taxon>Nitrospiraceae</taxon>
        <taxon>Candidatus Magnetominusculus</taxon>
    </lineage>
</organism>
<reference evidence="1 2" key="1">
    <citation type="submission" date="2015-11" db="EMBL/GenBank/DDBJ databases">
        <authorList>
            <person name="Lin W."/>
        </authorList>
    </citation>
    <scope>NUCLEOTIDE SEQUENCE [LARGE SCALE GENOMIC DNA]</scope>
    <source>
        <strain evidence="1 2">HCH-1</strain>
    </source>
</reference>
<sequence length="189" mass="21501">MTYKVLIFMKVIVLTATMLLFTNSVFAETIKEVERIIRTEMPYPRDDRYTIPAILPDSKSTDKKNQLYLKIANALEGKGLIKLITQGSVTKIQPVENTYDIVHQNLDQKYVLQSVSIILGVFRMKAISMHTQGDKTIVSGERLLMNKTSACDILLKLLPEGEVKDYSPSPVQWIIQRRNGQVNVTEKTQ</sequence>
<accession>A0ABR5SIT2</accession>
<proteinExistence type="predicted"/>
<protein>
    <recommendedName>
        <fullName evidence="3">FlgO domain-containing protein</fullName>
    </recommendedName>
</protein>
<gene>
    <name evidence="1" type="ORF">ASN18_0831</name>
</gene>
<dbReference type="EMBL" id="LNQR01000031">
    <property type="protein sequence ID" value="KWT91550.1"/>
    <property type="molecule type" value="Genomic_DNA"/>
</dbReference>
<name>A0ABR5SIT2_9BACT</name>
<evidence type="ECO:0008006" key="3">
    <source>
        <dbReference type="Google" id="ProtNLM"/>
    </source>
</evidence>
<dbReference type="RefSeq" id="WP_085051355.1">
    <property type="nucleotide sequence ID" value="NZ_LNQR01000031.1"/>
</dbReference>
<evidence type="ECO:0000313" key="2">
    <source>
        <dbReference type="Proteomes" id="UP000060487"/>
    </source>
</evidence>